<dbReference type="Proteomes" id="UP000648187">
    <property type="component" value="Unassembled WGS sequence"/>
</dbReference>
<name>A0A835L5U9_SPOEX</name>
<keyword evidence="2" id="KW-0732">Signal</keyword>
<evidence type="ECO:0000313" key="3">
    <source>
        <dbReference type="EMBL" id="KAF9416764.1"/>
    </source>
</evidence>
<evidence type="ECO:0000256" key="2">
    <source>
        <dbReference type="SAM" id="SignalP"/>
    </source>
</evidence>
<dbReference type="AlphaFoldDB" id="A0A835L5U9"/>
<gene>
    <name evidence="3" type="ORF">HW555_005993</name>
</gene>
<sequence>MRRKVQTFLLFILIITTDVVLGKANKTKTYKTYNKKLNSLKDKSESERVKRSLNDDDDRPFWPNRGKKQIIGNDPNNYNSKYDSDFGSNQKFAKSNDQVMKEQPFWGNRGRRDSSMENLYGYTVDFPDYFVKHCEHCTEFSQKPNDYYGNIKDRREDFVSPFWGNRGRRNSLESEGSEEDLFWGSRGRRQDQEPFWGNRGRRTENEPFWGNRGRREEEPFWGNRGRRDEIEPFWGNRGRREIDEPFWGNRGRRETDDPFWGNRGRREIEEPFWGNRGRREIDEPFWGNRGRREEEPFWGNRGRRKTSEPTWVRKQDLKESILNAINDVEEDIENLSRLKKSNADPNSFWTGRGRENKLSMLFNGPLRNSGNLPKAARLRGQSKEPGTVLDNRMYVDEPNYILVERTGRSSAEADDPYYISRGKKYYINYNLEQAARDRRGAIEEIVKSVRNDPYYIARGKKDLNPSKNGTTLHKDEYTKAKELICAAIDLIMIKNDKGKVKREIDDNDRDRRTILKKLAAQLQMDPYFVSRGKKNQISGDKDNLQDFISNVADKCN</sequence>
<feature type="region of interest" description="Disordered" evidence="1">
    <location>
        <begin position="44"/>
        <end position="76"/>
    </location>
</feature>
<accession>A0A835L5U9</accession>
<organism evidence="3 4">
    <name type="scientific">Spodoptera exigua</name>
    <name type="common">Beet armyworm</name>
    <name type="synonym">Noctua fulgens</name>
    <dbReference type="NCBI Taxonomy" id="7107"/>
    <lineage>
        <taxon>Eukaryota</taxon>
        <taxon>Metazoa</taxon>
        <taxon>Ecdysozoa</taxon>
        <taxon>Arthropoda</taxon>
        <taxon>Hexapoda</taxon>
        <taxon>Insecta</taxon>
        <taxon>Pterygota</taxon>
        <taxon>Neoptera</taxon>
        <taxon>Endopterygota</taxon>
        <taxon>Lepidoptera</taxon>
        <taxon>Glossata</taxon>
        <taxon>Ditrysia</taxon>
        <taxon>Noctuoidea</taxon>
        <taxon>Noctuidae</taxon>
        <taxon>Amphipyrinae</taxon>
        <taxon>Spodoptera</taxon>
    </lineage>
</organism>
<evidence type="ECO:0000256" key="1">
    <source>
        <dbReference type="SAM" id="MobiDB-lite"/>
    </source>
</evidence>
<evidence type="ECO:0000313" key="4">
    <source>
        <dbReference type="Proteomes" id="UP000648187"/>
    </source>
</evidence>
<keyword evidence="4" id="KW-1185">Reference proteome</keyword>
<reference evidence="3" key="1">
    <citation type="submission" date="2020-08" db="EMBL/GenBank/DDBJ databases">
        <title>Spodoptera exigua strain:BAW_Kor-Di-RS1 Genome sequencing and assembly.</title>
        <authorList>
            <person name="Kim J."/>
            <person name="Nam H.Y."/>
            <person name="Kwon M."/>
            <person name="Choi J.H."/>
            <person name="Cho S.R."/>
            <person name="Kim G.-H."/>
        </authorList>
    </citation>
    <scope>NUCLEOTIDE SEQUENCE</scope>
    <source>
        <strain evidence="3">BAW_Kor-Di-RS1</strain>
        <tissue evidence="3">Whole-body</tissue>
    </source>
</reference>
<proteinExistence type="predicted"/>
<dbReference type="EMBL" id="JACKWZ010000084">
    <property type="protein sequence ID" value="KAF9416764.1"/>
    <property type="molecule type" value="Genomic_DNA"/>
</dbReference>
<comment type="caution">
    <text evidence="3">The sequence shown here is derived from an EMBL/GenBank/DDBJ whole genome shotgun (WGS) entry which is preliminary data.</text>
</comment>
<feature type="compositionally biased region" description="Basic and acidic residues" evidence="1">
    <location>
        <begin position="44"/>
        <end position="54"/>
    </location>
</feature>
<feature type="chain" id="PRO_5032358951" description="Natalisin" evidence="2">
    <location>
        <begin position="23"/>
        <end position="556"/>
    </location>
</feature>
<feature type="signal peptide" evidence="2">
    <location>
        <begin position="1"/>
        <end position="22"/>
    </location>
</feature>
<protein>
    <recommendedName>
        <fullName evidence="5">Natalisin</fullName>
    </recommendedName>
</protein>
<evidence type="ECO:0008006" key="5">
    <source>
        <dbReference type="Google" id="ProtNLM"/>
    </source>
</evidence>